<reference evidence="1 2" key="1">
    <citation type="submission" date="2019-03" db="EMBL/GenBank/DDBJ databases">
        <title>Genomic Encyclopedia of Type Strains, Phase IV (KMG-IV): sequencing the most valuable type-strain genomes for metagenomic binning, comparative biology and taxonomic classification.</title>
        <authorList>
            <person name="Goeker M."/>
        </authorList>
    </citation>
    <scope>NUCLEOTIDE SEQUENCE [LARGE SCALE GENOMIC DNA]</scope>
    <source>
        <strain evidence="1 2">DSM 13587</strain>
    </source>
</reference>
<dbReference type="Gene3D" id="3.40.50.150">
    <property type="entry name" value="Vaccinia Virus protein VP39"/>
    <property type="match status" value="1"/>
</dbReference>
<dbReference type="AlphaFoldDB" id="A0A4R3N272"/>
<dbReference type="InterPro" id="IPR029063">
    <property type="entry name" value="SAM-dependent_MTases_sf"/>
</dbReference>
<sequence length="234" mass="26266">MLDRQSSMGFTLEKVVPWGRSYEEYVNMFGLSEVDLGLRILGCGDGPAAFNAVLTKQGGNIVSVDPIYVFEAEQIRSRISETYESVMAQMCKNQSGYVWEAIPSVEQLGSLRMSAMEIFLTDFDAGKKEGRYIPGELPSLPFKNGNFDIALSSHFLFLYSAHLSAEFHLHALQEMLRVAREVRVFPMLTLDGASSPHLHFVTEYLANHGFAVEVKRVPYEFQRGGNEMLLVKPV</sequence>
<evidence type="ECO:0008006" key="3">
    <source>
        <dbReference type="Google" id="ProtNLM"/>
    </source>
</evidence>
<gene>
    <name evidence="1" type="ORF">EDC35_102306</name>
</gene>
<evidence type="ECO:0000313" key="2">
    <source>
        <dbReference type="Proteomes" id="UP000295717"/>
    </source>
</evidence>
<evidence type="ECO:0000313" key="1">
    <source>
        <dbReference type="EMBL" id="TCT22975.1"/>
    </source>
</evidence>
<accession>A0A4R3N272</accession>
<dbReference type="Proteomes" id="UP000295717">
    <property type="component" value="Unassembled WGS sequence"/>
</dbReference>
<name>A0A4R3N272_9GAMM</name>
<protein>
    <recommendedName>
        <fullName evidence="3">Methyltransferase family protein</fullName>
    </recommendedName>
</protein>
<dbReference type="SUPFAM" id="SSF53335">
    <property type="entry name" value="S-adenosyl-L-methionine-dependent methyltransferases"/>
    <property type="match status" value="1"/>
</dbReference>
<dbReference type="EMBL" id="SMAO01000002">
    <property type="protein sequence ID" value="TCT22975.1"/>
    <property type="molecule type" value="Genomic_DNA"/>
</dbReference>
<keyword evidence="2" id="KW-1185">Reference proteome</keyword>
<organism evidence="1 2">
    <name type="scientific">Thiobaca trueperi</name>
    <dbReference type="NCBI Taxonomy" id="127458"/>
    <lineage>
        <taxon>Bacteria</taxon>
        <taxon>Pseudomonadati</taxon>
        <taxon>Pseudomonadota</taxon>
        <taxon>Gammaproteobacteria</taxon>
        <taxon>Chromatiales</taxon>
        <taxon>Chromatiaceae</taxon>
        <taxon>Thiobaca</taxon>
    </lineage>
</organism>
<proteinExistence type="predicted"/>
<comment type="caution">
    <text evidence="1">The sequence shown here is derived from an EMBL/GenBank/DDBJ whole genome shotgun (WGS) entry which is preliminary data.</text>
</comment>